<dbReference type="AlphaFoldDB" id="A0A6M2DCF0"/>
<evidence type="ECO:0000256" key="4">
    <source>
        <dbReference type="ARBA" id="ARBA00022763"/>
    </source>
</evidence>
<evidence type="ECO:0000313" key="12">
    <source>
        <dbReference type="EMBL" id="NOV43799.1"/>
    </source>
</evidence>
<dbReference type="GO" id="GO:0003690">
    <property type="term" value="F:double-stranded DNA binding"/>
    <property type="evidence" value="ECO:0007669"/>
    <property type="project" value="TreeGrafter"/>
</dbReference>
<dbReference type="GO" id="GO:0004527">
    <property type="term" value="F:exonuclease activity"/>
    <property type="evidence" value="ECO:0007669"/>
    <property type="project" value="UniProtKB-KW"/>
</dbReference>
<keyword evidence="7" id="KW-0234">DNA repair</keyword>
<dbReference type="GO" id="GO:0017005">
    <property type="term" value="F:3'-tyrosyl-DNA phosphodiesterase activity"/>
    <property type="evidence" value="ECO:0007669"/>
    <property type="project" value="TreeGrafter"/>
</dbReference>
<dbReference type="InterPro" id="IPR010347">
    <property type="entry name" value="Tdp1"/>
</dbReference>
<keyword evidence="8" id="KW-0539">Nucleus</keyword>
<keyword evidence="5" id="KW-0378">Hydrolase</keyword>
<organism evidence="12">
    <name type="scientific">Xenopsylla cheopis</name>
    <name type="common">Oriental rat flea</name>
    <name type="synonym">Pulex cheopis</name>
    <dbReference type="NCBI Taxonomy" id="163159"/>
    <lineage>
        <taxon>Eukaryota</taxon>
        <taxon>Metazoa</taxon>
        <taxon>Ecdysozoa</taxon>
        <taxon>Arthropoda</taxon>
        <taxon>Hexapoda</taxon>
        <taxon>Insecta</taxon>
        <taxon>Pterygota</taxon>
        <taxon>Neoptera</taxon>
        <taxon>Endopterygota</taxon>
        <taxon>Siphonaptera</taxon>
        <taxon>Pulicidae</taxon>
        <taxon>Xenopsyllinae</taxon>
        <taxon>Xenopsylla</taxon>
    </lineage>
</organism>
<evidence type="ECO:0000256" key="11">
    <source>
        <dbReference type="PIRSR" id="PIRSR610347-3"/>
    </source>
</evidence>
<comment type="subcellular location">
    <subcellularLocation>
        <location evidence="1">Nucleus</location>
    </subcellularLocation>
</comment>
<dbReference type="GO" id="GO:0005634">
    <property type="term" value="C:nucleus"/>
    <property type="evidence" value="ECO:0007669"/>
    <property type="project" value="UniProtKB-SubCell"/>
</dbReference>
<dbReference type="Gene3D" id="3.30.870.10">
    <property type="entry name" value="Endonuclease Chain A"/>
    <property type="match status" value="2"/>
</dbReference>
<evidence type="ECO:0000256" key="10">
    <source>
        <dbReference type="PIRSR" id="PIRSR610347-2"/>
    </source>
</evidence>
<reference evidence="12" key="1">
    <citation type="submission" date="2020-03" db="EMBL/GenBank/DDBJ databases">
        <title>Transcriptomic Profiling of the Digestive Tract of the Rat Flea, Xenopsylla cheopis, Following Blood Feeding and Infection with Yersinia pestis.</title>
        <authorList>
            <person name="Bland D.M."/>
            <person name="Martens C.A."/>
            <person name="Virtaneva K."/>
            <person name="Kanakabandi K."/>
            <person name="Long D."/>
            <person name="Rosenke R."/>
            <person name="Saturday G.A."/>
            <person name="Hoyt F.H."/>
            <person name="Bruno D.P."/>
            <person name="Ribeiro J.M.C."/>
            <person name="Hinnebusch J."/>
        </authorList>
    </citation>
    <scope>NUCLEOTIDE SEQUENCE</scope>
</reference>
<feature type="active site" description="Nucleophile" evidence="9">
    <location>
        <position position="200"/>
    </location>
</feature>
<evidence type="ECO:0000256" key="8">
    <source>
        <dbReference type="ARBA" id="ARBA00023242"/>
    </source>
</evidence>
<evidence type="ECO:0000256" key="5">
    <source>
        <dbReference type="ARBA" id="ARBA00022801"/>
    </source>
</evidence>
<keyword evidence="6" id="KW-0269">Exonuclease</keyword>
<feature type="binding site" evidence="10">
    <location>
        <position position="435"/>
    </location>
    <ligand>
        <name>substrate</name>
    </ligand>
</feature>
<sequence>MEINKDDLTSLIEGLSLSAHTKTECPMQERCTELDPDHFEEFKHEHLDTILKHYEETNELRVPCFLRAQYDTIIKQIKVLVESSQNENACGTSTKSVAEKLEAAWPYNFFLSSTISNKLAKNEILSISLVEILDKSLGEIETSAQINFCIDEVWLMDHYRTAGVSDSPILLIHGDPEYESTTFPNITAVYVKPEGIGLNHSKIMLLGYKDGSMRVIISTANLIQIDWGNNTQGIWISPKLHKIRDDKVLGTDSPTNFQTDFIHYLSHYQIKELDYWIKRLKHSDCSAINVCLVYSVPGPRNVDDMSFGHLRLADLLSQHVKNVNEADTVIAQSPSVGMFGPTKNDWAGKEFLTSASASIEQLINDPSQMHTPLPKFNFVYPTCKNVKESYDGFEDVRMYTMCKYSMYRKQKWIQDILCQWKAEKRHRSRCMPHIKTYCRVAGSAFAKEPEGLRWFLLTSANMSKNAWGSLPLNPRRTHFQIGSYELGVLFLPKFIFGTDLIPLSDSKEGPAFPMPYDLPLVRYGRSDKMFFTDLPTNQLENGF</sequence>
<keyword evidence="4" id="KW-0227">DNA damage</keyword>
<keyword evidence="3" id="KW-0540">Nuclease</keyword>
<dbReference type="PANTHER" id="PTHR12415:SF0">
    <property type="entry name" value="TYROSYL-DNA PHOSPHODIESTERASE 1"/>
    <property type="match status" value="1"/>
</dbReference>
<accession>A0A6M2DCF0</accession>
<name>A0A6M2DCF0_XENCH</name>
<dbReference type="PANTHER" id="PTHR12415">
    <property type="entry name" value="TYROSYL-DNA PHOSPHODIESTERASE 1"/>
    <property type="match status" value="1"/>
</dbReference>
<evidence type="ECO:0000256" key="6">
    <source>
        <dbReference type="ARBA" id="ARBA00022839"/>
    </source>
</evidence>
<proteinExistence type="inferred from homology"/>
<evidence type="ECO:0000256" key="1">
    <source>
        <dbReference type="ARBA" id="ARBA00004123"/>
    </source>
</evidence>
<evidence type="ECO:0000256" key="7">
    <source>
        <dbReference type="ARBA" id="ARBA00023204"/>
    </source>
</evidence>
<comment type="similarity">
    <text evidence="2">Belongs to the tyrosyl-DNA phosphodiesterase family.</text>
</comment>
<evidence type="ECO:0000256" key="9">
    <source>
        <dbReference type="PIRSR" id="PIRSR610347-1"/>
    </source>
</evidence>
<dbReference type="GO" id="GO:0006281">
    <property type="term" value="P:DNA repair"/>
    <property type="evidence" value="ECO:0007669"/>
    <property type="project" value="UniProtKB-KW"/>
</dbReference>
<feature type="site" description="Interaction with DNA" evidence="11">
    <location>
        <position position="463"/>
    </location>
</feature>
<dbReference type="GO" id="GO:0003697">
    <property type="term" value="F:single-stranded DNA binding"/>
    <property type="evidence" value="ECO:0007669"/>
    <property type="project" value="TreeGrafter"/>
</dbReference>
<feature type="active site" description="Proton donor/acceptor" evidence="9">
    <location>
        <position position="433"/>
    </location>
</feature>
<protein>
    <submittedName>
        <fullName evidence="12">Putative tyrosyl-dna phosphodiesterase</fullName>
    </submittedName>
</protein>
<evidence type="ECO:0000256" key="2">
    <source>
        <dbReference type="ARBA" id="ARBA00010205"/>
    </source>
</evidence>
<dbReference type="Pfam" id="PF06087">
    <property type="entry name" value="Tyr-DNA_phospho"/>
    <property type="match status" value="1"/>
</dbReference>
<evidence type="ECO:0000256" key="3">
    <source>
        <dbReference type="ARBA" id="ARBA00022722"/>
    </source>
</evidence>
<feature type="binding site" evidence="10">
    <location>
        <position position="202"/>
    </location>
    <ligand>
        <name>substrate</name>
    </ligand>
</feature>
<dbReference type="SUPFAM" id="SSF56024">
    <property type="entry name" value="Phospholipase D/nuclease"/>
    <property type="match status" value="2"/>
</dbReference>
<dbReference type="EMBL" id="GIIL01000073">
    <property type="protein sequence ID" value="NOV43799.1"/>
    <property type="molecule type" value="Transcribed_RNA"/>
</dbReference>